<feature type="domain" description="HU" evidence="2">
    <location>
        <begin position="1"/>
        <end position="126"/>
    </location>
</feature>
<dbReference type="NCBIfam" id="TIGR01201">
    <property type="entry name" value="HU_rel"/>
    <property type="match status" value="1"/>
</dbReference>
<gene>
    <name evidence="3" type="ORF">B0A70_02835</name>
    <name evidence="4" type="ORF">SAMN05421796_102305</name>
</gene>
<dbReference type="Pfam" id="PF18291">
    <property type="entry name" value="HU-HIG"/>
    <property type="match status" value="1"/>
</dbReference>
<evidence type="ECO:0000313" key="5">
    <source>
        <dbReference type="Proteomes" id="UP000186246"/>
    </source>
</evidence>
<dbReference type="GO" id="GO:0003677">
    <property type="term" value="F:DNA binding"/>
    <property type="evidence" value="ECO:0007669"/>
    <property type="project" value="UniProtKB-KW"/>
</dbReference>
<dbReference type="EMBL" id="FTOJ01000002">
    <property type="protein sequence ID" value="SIS72960.1"/>
    <property type="molecule type" value="Genomic_DNA"/>
</dbReference>
<evidence type="ECO:0000259" key="2">
    <source>
        <dbReference type="Pfam" id="PF18291"/>
    </source>
</evidence>
<reference evidence="5" key="3">
    <citation type="submission" date="2017-01" db="EMBL/GenBank/DDBJ databases">
        <authorList>
            <person name="Varghese N."/>
            <person name="Submissions S."/>
        </authorList>
    </citation>
    <scope>NUCLEOTIDE SEQUENCE [LARGE SCALE GENOMIC DNA]</scope>
    <source>
        <strain evidence="5">DSM 21068</strain>
    </source>
</reference>
<sequence length="128" mass="13812">MPVQYSLSEKGNPSDQTAPKKFYANAKATGEVTFRSLSKEIAASSTTVSDTDVLAVLNDLTKALSKHLSEGRIVRFGDFGSFSLTLSSEGAETAEKFNSSMIKAAKIAFRPGIDLKEMLAIVKFEKAK</sequence>
<name>A0A1N7LGK6_9FLAO</name>
<accession>A0A1N7LGK6</accession>
<reference evidence="3 6" key="1">
    <citation type="submission" date="2016-11" db="EMBL/GenBank/DDBJ databases">
        <title>Whole genomes of Flavobacteriaceae.</title>
        <authorList>
            <person name="Stine C."/>
            <person name="Li C."/>
            <person name="Tadesse D."/>
        </authorList>
    </citation>
    <scope>NUCLEOTIDE SEQUENCE [LARGE SCALE GENOMIC DNA]</scope>
    <source>
        <strain evidence="3 6">DSM 21068</strain>
    </source>
</reference>
<evidence type="ECO:0000313" key="4">
    <source>
        <dbReference type="EMBL" id="SIS72960.1"/>
    </source>
</evidence>
<evidence type="ECO:0000256" key="1">
    <source>
        <dbReference type="ARBA" id="ARBA00023125"/>
    </source>
</evidence>
<dbReference type="InterPro" id="IPR041607">
    <property type="entry name" value="HU-HIG"/>
</dbReference>
<dbReference type="Gene3D" id="4.10.520.10">
    <property type="entry name" value="IHF-like DNA-binding proteins"/>
    <property type="match status" value="1"/>
</dbReference>
<evidence type="ECO:0000313" key="6">
    <source>
        <dbReference type="Proteomes" id="UP000238314"/>
    </source>
</evidence>
<dbReference type="Proteomes" id="UP000238314">
    <property type="component" value="Unassembled WGS sequence"/>
</dbReference>
<dbReference type="SUPFAM" id="SSF47729">
    <property type="entry name" value="IHF-like DNA-binding proteins"/>
    <property type="match status" value="1"/>
</dbReference>
<organism evidence="4 5">
    <name type="scientific">Chryseobacterium piscicola</name>
    <dbReference type="NCBI Taxonomy" id="551459"/>
    <lineage>
        <taxon>Bacteria</taxon>
        <taxon>Pseudomonadati</taxon>
        <taxon>Bacteroidota</taxon>
        <taxon>Flavobacteriia</taxon>
        <taxon>Flavobacteriales</taxon>
        <taxon>Weeksellaceae</taxon>
        <taxon>Chryseobacterium group</taxon>
        <taxon>Chryseobacterium</taxon>
    </lineage>
</organism>
<dbReference type="InterPro" id="IPR005902">
    <property type="entry name" value="HU_DNA-bd_put"/>
</dbReference>
<dbReference type="Proteomes" id="UP000186246">
    <property type="component" value="Unassembled WGS sequence"/>
</dbReference>
<proteinExistence type="predicted"/>
<dbReference type="AlphaFoldDB" id="A0A1N7LGK6"/>
<dbReference type="RefSeq" id="WP_076450650.1">
    <property type="nucleotide sequence ID" value="NZ_FTOJ01000002.1"/>
</dbReference>
<dbReference type="OrthoDB" id="9809801at2"/>
<keyword evidence="1 4" id="KW-0238">DNA-binding</keyword>
<dbReference type="EMBL" id="MUGO01000002">
    <property type="protein sequence ID" value="PQA97613.1"/>
    <property type="molecule type" value="Genomic_DNA"/>
</dbReference>
<dbReference type="STRING" id="551459.SAMN05421796_102305"/>
<dbReference type="InterPro" id="IPR010992">
    <property type="entry name" value="IHF-like_DNA-bd_dom_sf"/>
</dbReference>
<evidence type="ECO:0000313" key="3">
    <source>
        <dbReference type="EMBL" id="PQA97613.1"/>
    </source>
</evidence>
<protein>
    <submittedName>
        <fullName evidence="3 4">DNA-binding protein</fullName>
    </submittedName>
</protein>
<reference evidence="4" key="2">
    <citation type="submission" date="2017-01" db="EMBL/GenBank/DDBJ databases">
        <authorList>
            <person name="Mah S.A."/>
            <person name="Swanson W.J."/>
            <person name="Moy G.W."/>
            <person name="Vacquier V.D."/>
        </authorList>
    </citation>
    <scope>NUCLEOTIDE SEQUENCE [LARGE SCALE GENOMIC DNA]</scope>
    <source>
        <strain evidence="4">DSM 21068</strain>
    </source>
</reference>
<keyword evidence="6" id="KW-1185">Reference proteome</keyword>